<organism evidence="2 3">
    <name type="scientific">Nonomuraea soli</name>
    <dbReference type="NCBI Taxonomy" id="1032476"/>
    <lineage>
        <taxon>Bacteria</taxon>
        <taxon>Bacillati</taxon>
        <taxon>Actinomycetota</taxon>
        <taxon>Actinomycetes</taxon>
        <taxon>Streptosporangiales</taxon>
        <taxon>Streptosporangiaceae</taxon>
        <taxon>Nonomuraea</taxon>
    </lineage>
</organism>
<dbReference type="RefSeq" id="WP_181612867.1">
    <property type="nucleotide sequence ID" value="NZ_BAABAM010000005.1"/>
</dbReference>
<protein>
    <recommendedName>
        <fullName evidence="4">FtsX-like permease family protein</fullName>
    </recommendedName>
</protein>
<evidence type="ECO:0000313" key="3">
    <source>
        <dbReference type="Proteomes" id="UP000530928"/>
    </source>
</evidence>
<comment type="caution">
    <text evidence="2">The sequence shown here is derived from an EMBL/GenBank/DDBJ whole genome shotgun (WGS) entry which is preliminary data.</text>
</comment>
<keyword evidence="1" id="KW-0472">Membrane</keyword>
<proteinExistence type="predicted"/>
<feature type="transmembrane region" description="Helical" evidence="1">
    <location>
        <begin position="307"/>
        <end position="330"/>
    </location>
</feature>
<reference evidence="2 3" key="1">
    <citation type="submission" date="2020-07" db="EMBL/GenBank/DDBJ databases">
        <title>Genomic Encyclopedia of Type Strains, Phase IV (KMG-IV): sequencing the most valuable type-strain genomes for metagenomic binning, comparative biology and taxonomic classification.</title>
        <authorList>
            <person name="Goeker M."/>
        </authorList>
    </citation>
    <scope>NUCLEOTIDE SEQUENCE [LARGE SCALE GENOMIC DNA]</scope>
    <source>
        <strain evidence="2 3">DSM 45533</strain>
    </source>
</reference>
<keyword evidence="1" id="KW-0812">Transmembrane</keyword>
<feature type="transmembrane region" description="Helical" evidence="1">
    <location>
        <begin position="275"/>
        <end position="301"/>
    </location>
</feature>
<gene>
    <name evidence="2" type="ORF">HNR30_005503</name>
</gene>
<evidence type="ECO:0000313" key="2">
    <source>
        <dbReference type="EMBL" id="MBA2894142.1"/>
    </source>
</evidence>
<dbReference type="Proteomes" id="UP000530928">
    <property type="component" value="Unassembled WGS sequence"/>
</dbReference>
<name>A0A7W0HSP3_9ACTN</name>
<keyword evidence="1" id="KW-1133">Transmembrane helix</keyword>
<evidence type="ECO:0000256" key="1">
    <source>
        <dbReference type="SAM" id="Phobius"/>
    </source>
</evidence>
<dbReference type="EMBL" id="JACDUR010000005">
    <property type="protein sequence ID" value="MBA2894142.1"/>
    <property type="molecule type" value="Genomic_DNA"/>
</dbReference>
<dbReference type="AlphaFoldDB" id="A0A7W0HSP3"/>
<keyword evidence="3" id="KW-1185">Reference proteome</keyword>
<feature type="transmembrane region" description="Helical" evidence="1">
    <location>
        <begin position="219"/>
        <end position="243"/>
    </location>
</feature>
<evidence type="ECO:0008006" key="4">
    <source>
        <dbReference type="Google" id="ProtNLM"/>
    </source>
</evidence>
<sequence length="343" mass="35144">MGGAVAVAGALGLNGAEHGRFTQCFAGQSMSIVVLPAGFPGRDKAPELTPGTPAQVKTVPGVSHVEEVYGGPLETGSRPLAGIVLPKDGLPMLPLVAGTLPASAKEAVLDRGTASALGLHPGDRLPVTGAGGRTTELRLSGIIGIDMDQRQVVRGAIGLGPETARPLMGRLELSGMQLTVAGTATPSAVRDLVAAKLGPGPEVFTRKDFAARRDLDTQILTVSLAVLGLTVLLFAAAISSATYGRLRESWLRPPGKAIAKHGLGPIRRLMTFDRVIGLPIALISGAAIGTGALVVLSALGADMSCGGVYSVLGITVLIPTSAFFLAMFLAPIPSLLHKWRGKI</sequence>
<accession>A0A7W0HSP3</accession>